<evidence type="ECO:0000313" key="2">
    <source>
        <dbReference type="Proteomes" id="UP000661163"/>
    </source>
</evidence>
<protein>
    <submittedName>
        <fullName evidence="1">Uncharacterized protein</fullName>
    </submittedName>
</protein>
<gene>
    <name evidence="1" type="ORF">GR217_13240</name>
</gene>
<organism evidence="1 2">
    <name type="scientific">Rhizobium ruizarguesonis</name>
    <dbReference type="NCBI Taxonomy" id="2081791"/>
    <lineage>
        <taxon>Bacteria</taxon>
        <taxon>Pseudomonadati</taxon>
        <taxon>Pseudomonadota</taxon>
        <taxon>Alphaproteobacteria</taxon>
        <taxon>Hyphomicrobiales</taxon>
        <taxon>Rhizobiaceae</taxon>
        <taxon>Rhizobium/Agrobacterium group</taxon>
        <taxon>Rhizobium</taxon>
    </lineage>
</organism>
<sequence length="389" mass="42283">MSAPQKHRDLTQLSALLATHTATVSAVRGQGTAPKLVAPANDNKPARPSLAWPAFERLAHRGDYARAFALRHWKNMNFPGSEVEVMEEDNLEPEVTIEIRPSEAELLGAIGWQVVDRERWHETGEMVNIYQSNPSTETRQTNRNGGTDTAIGALLLRDGKLIRWGETKKGFALKPVERPRAAKGGNNPSRSESAIWAYLKLSGATSPLTAEPYGKPLSAEAAIGDMYSPLPREAPSAKDKSGRFGVVEARELLCEFGVDGGVPFDRLPISATRCPDSLLAGDQWIGGIKKPKPLGEISSSAGREPEFSRHVETVSYLDYLRRRLDQHAKVLDLAITDATAKSIGISMGLAPAYAEKRGPMLVDAAIDALIDADETARGEFEPTKEKIAA</sequence>
<proteinExistence type="predicted"/>
<comment type="caution">
    <text evidence="1">The sequence shown here is derived from an EMBL/GenBank/DDBJ whole genome shotgun (WGS) entry which is preliminary data.</text>
</comment>
<dbReference type="AlphaFoldDB" id="A0AAE4YR35"/>
<accession>A0AAE4YR35</accession>
<name>A0AAE4YR35_9HYPH</name>
<evidence type="ECO:0000313" key="1">
    <source>
        <dbReference type="EMBL" id="NEI48663.1"/>
    </source>
</evidence>
<dbReference type="Proteomes" id="UP000661163">
    <property type="component" value="Unassembled WGS sequence"/>
</dbReference>
<reference evidence="1 2" key="1">
    <citation type="submission" date="2019-12" db="EMBL/GenBank/DDBJ databases">
        <title>Rhizobium genotypes associated with high levels of biological nitrogen fixation by grain legumes in a temperate-maritime cropping system.</title>
        <authorList>
            <person name="Maluk M."/>
            <person name="Francesc Ferrando Molina F."/>
            <person name="Lopez Del Egido L."/>
            <person name="Lafos M."/>
            <person name="Langarica-Fuentes A."/>
            <person name="Gebre Yohannes G."/>
            <person name="Young M.W."/>
            <person name="Martin P."/>
            <person name="Gantlett R."/>
            <person name="Kenicer G."/>
            <person name="Hawes C."/>
            <person name="Begg G.S."/>
            <person name="Quilliam R.S."/>
            <person name="Squire G.R."/>
            <person name="Poole P.S."/>
            <person name="Young P.W."/>
            <person name="Iannetta P.M."/>
            <person name="James E.K."/>
        </authorList>
    </citation>
    <scope>NUCLEOTIDE SEQUENCE [LARGE SCALE GENOMIC DNA]</scope>
    <source>
        <strain evidence="1 2">JHI985</strain>
    </source>
</reference>
<dbReference type="EMBL" id="WUFC01000009">
    <property type="protein sequence ID" value="NEI48663.1"/>
    <property type="molecule type" value="Genomic_DNA"/>
</dbReference>
<dbReference type="RefSeq" id="WP_164566303.1">
    <property type="nucleotide sequence ID" value="NZ_WUFC01000009.1"/>
</dbReference>